<evidence type="ECO:0000313" key="2">
    <source>
        <dbReference type="EMBL" id="CAI9302636.1"/>
    </source>
</evidence>
<dbReference type="Proteomes" id="UP001177003">
    <property type="component" value="Chromosome 9"/>
</dbReference>
<sequence length="177" mass="19111">MAAGCGGRSIDGVAATRGSSPVTETTTLNGHATHITSVTRGHEHYDGERSALGAAISLDRAAGGSNIADRIGEGEEGGRSAAPISTVVKVRYRNSSRLRSDVLPFKEQSTNHNQQKSHSPSSLRQAPGLKIPIRQPPTAIPLFFHQKNMKNFMENTKYVLYSLEGEYGQFFDILITS</sequence>
<proteinExistence type="predicted"/>
<gene>
    <name evidence="2" type="ORF">LSALG_LOCUS41117</name>
</gene>
<evidence type="ECO:0000256" key="1">
    <source>
        <dbReference type="SAM" id="MobiDB-lite"/>
    </source>
</evidence>
<feature type="region of interest" description="Disordered" evidence="1">
    <location>
        <begin position="1"/>
        <end position="27"/>
    </location>
</feature>
<reference evidence="2" key="1">
    <citation type="submission" date="2023-04" db="EMBL/GenBank/DDBJ databases">
        <authorList>
            <person name="Vijverberg K."/>
            <person name="Xiong W."/>
            <person name="Schranz E."/>
        </authorList>
    </citation>
    <scope>NUCLEOTIDE SEQUENCE</scope>
</reference>
<dbReference type="AlphaFoldDB" id="A0AA36EME7"/>
<protein>
    <submittedName>
        <fullName evidence="2">Uncharacterized protein</fullName>
    </submittedName>
</protein>
<feature type="compositionally biased region" description="Polar residues" evidence="1">
    <location>
        <begin position="17"/>
        <end position="27"/>
    </location>
</feature>
<organism evidence="2 3">
    <name type="scientific">Lactuca saligna</name>
    <name type="common">Willowleaf lettuce</name>
    <dbReference type="NCBI Taxonomy" id="75948"/>
    <lineage>
        <taxon>Eukaryota</taxon>
        <taxon>Viridiplantae</taxon>
        <taxon>Streptophyta</taxon>
        <taxon>Embryophyta</taxon>
        <taxon>Tracheophyta</taxon>
        <taxon>Spermatophyta</taxon>
        <taxon>Magnoliopsida</taxon>
        <taxon>eudicotyledons</taxon>
        <taxon>Gunneridae</taxon>
        <taxon>Pentapetalae</taxon>
        <taxon>asterids</taxon>
        <taxon>campanulids</taxon>
        <taxon>Asterales</taxon>
        <taxon>Asteraceae</taxon>
        <taxon>Cichorioideae</taxon>
        <taxon>Cichorieae</taxon>
        <taxon>Lactucinae</taxon>
        <taxon>Lactuca</taxon>
    </lineage>
</organism>
<accession>A0AA36EME7</accession>
<evidence type="ECO:0000313" key="3">
    <source>
        <dbReference type="Proteomes" id="UP001177003"/>
    </source>
</evidence>
<keyword evidence="3" id="KW-1185">Reference proteome</keyword>
<dbReference type="EMBL" id="OX465085">
    <property type="protein sequence ID" value="CAI9302636.1"/>
    <property type="molecule type" value="Genomic_DNA"/>
</dbReference>
<feature type="region of interest" description="Disordered" evidence="1">
    <location>
        <begin position="101"/>
        <end position="129"/>
    </location>
</feature>
<name>A0AA36EME7_LACSI</name>
<feature type="compositionally biased region" description="Polar residues" evidence="1">
    <location>
        <begin position="107"/>
        <end position="124"/>
    </location>
</feature>